<comment type="caution">
    <text evidence="1">The sequence shown here is derived from an EMBL/GenBank/DDBJ whole genome shotgun (WGS) entry which is preliminary data.</text>
</comment>
<sequence length="423" mass="48015">MPWRKPDVCRRTEKITAPEFESQPKFGPINFEGVQYISSLSNTRDDYLAEFVFKPIATQAVDSVYVAQNYLGVMKVLFCSSGQALSVEQRRGLWWRIIPLHRCEPVLVTETDGIKLCALVPAKEETGSHPNPFLWSVPPSEPVRLVQLAEGSPPAAQLSMRIRFFWKFSIISLHAHISGEDLAFYEGYEAGIWLYFPLEKGEKITEIWKHGESKADLALIFKTNHDRVALFGPQLKSQALPLSALIDLPRQNGGSRLFFEHSPHGVRSLCFETPKPEPRPGSSLALQKPESPYPKSFSESYFYSTAILDGIDMITLCQRYVWGKRRIIGLLLQFSGGRQSCVGQIRLDCLGNPLPLGSHQSIWLGFSKDDHRPFVSVLEFSEPKPTEGVWWFEVELFGRLEWWFSLKQSQVCHMGKSSPPTRL</sequence>
<dbReference type="EMBL" id="CAMGZC010001266">
    <property type="protein sequence ID" value="CAI0652177.1"/>
    <property type="molecule type" value="Genomic_DNA"/>
</dbReference>
<evidence type="ECO:0000313" key="2">
    <source>
        <dbReference type="Proteomes" id="UP001152533"/>
    </source>
</evidence>
<evidence type="ECO:0000313" key="1">
    <source>
        <dbReference type="EMBL" id="CAI0652177.1"/>
    </source>
</evidence>
<reference evidence="1" key="1">
    <citation type="submission" date="2022-08" db="EMBL/GenBank/DDBJ databases">
        <authorList>
            <person name="Giroux E."/>
            <person name="Giroux E."/>
        </authorList>
    </citation>
    <scope>NUCLEOTIDE SEQUENCE</scope>
    <source>
        <strain evidence="1">H1091258</strain>
    </source>
</reference>
<proteinExistence type="predicted"/>
<protein>
    <submittedName>
        <fullName evidence="1">Uncharacterized protein</fullName>
    </submittedName>
</protein>
<organism evidence="1 2">
    <name type="scientific">Colletotrichum noveboracense</name>
    <dbReference type="NCBI Taxonomy" id="2664923"/>
    <lineage>
        <taxon>Eukaryota</taxon>
        <taxon>Fungi</taxon>
        <taxon>Dikarya</taxon>
        <taxon>Ascomycota</taxon>
        <taxon>Pezizomycotina</taxon>
        <taxon>Sordariomycetes</taxon>
        <taxon>Hypocreomycetidae</taxon>
        <taxon>Glomerellales</taxon>
        <taxon>Glomerellaceae</taxon>
        <taxon>Colletotrichum</taxon>
        <taxon>Colletotrichum gloeosporioides species complex</taxon>
    </lineage>
</organism>
<dbReference type="Proteomes" id="UP001152533">
    <property type="component" value="Unassembled WGS sequence"/>
</dbReference>
<accession>A0A9W4S488</accession>
<keyword evidence="2" id="KW-1185">Reference proteome</keyword>
<name>A0A9W4S488_9PEZI</name>
<gene>
    <name evidence="1" type="ORF">CGXH109_LOCUS114362</name>
</gene>
<dbReference type="AlphaFoldDB" id="A0A9W4S488"/>